<feature type="compositionally biased region" description="Low complexity" evidence="1">
    <location>
        <begin position="360"/>
        <end position="376"/>
    </location>
</feature>
<gene>
    <name evidence="2" type="ORF">DIS24_g4089</name>
</gene>
<feature type="compositionally biased region" description="Basic and acidic residues" evidence="1">
    <location>
        <begin position="47"/>
        <end position="65"/>
    </location>
</feature>
<evidence type="ECO:0000313" key="3">
    <source>
        <dbReference type="Proteomes" id="UP001175001"/>
    </source>
</evidence>
<accession>A0AA40D1A8</accession>
<feature type="compositionally biased region" description="Low complexity" evidence="1">
    <location>
        <begin position="118"/>
        <end position="127"/>
    </location>
</feature>
<organism evidence="2 3">
    <name type="scientific">Lasiodiplodia hormozganensis</name>
    <dbReference type="NCBI Taxonomy" id="869390"/>
    <lineage>
        <taxon>Eukaryota</taxon>
        <taxon>Fungi</taxon>
        <taxon>Dikarya</taxon>
        <taxon>Ascomycota</taxon>
        <taxon>Pezizomycotina</taxon>
        <taxon>Dothideomycetes</taxon>
        <taxon>Dothideomycetes incertae sedis</taxon>
        <taxon>Botryosphaeriales</taxon>
        <taxon>Botryosphaeriaceae</taxon>
        <taxon>Lasiodiplodia</taxon>
    </lineage>
</organism>
<reference evidence="2" key="1">
    <citation type="submission" date="2023-06" db="EMBL/GenBank/DDBJ databases">
        <title>Multi-omics analyses reveal the molecular pathogenesis toolkit of Lasiodiplodia hormozganensis, a cross-kingdom pathogen.</title>
        <authorList>
            <person name="Felix C."/>
            <person name="Meneses R."/>
            <person name="Goncalves M.F.M."/>
            <person name="Tilleman L."/>
            <person name="Duarte A.S."/>
            <person name="Jorrin-Novo J.V."/>
            <person name="Van De Peer Y."/>
            <person name="Deforce D."/>
            <person name="Van Nieuwerburgh F."/>
            <person name="Esteves A.C."/>
            <person name="Alves A."/>
        </authorList>
    </citation>
    <scope>NUCLEOTIDE SEQUENCE</scope>
    <source>
        <strain evidence="2">CBS 339.90</strain>
    </source>
</reference>
<feature type="compositionally biased region" description="Basic and acidic residues" evidence="1">
    <location>
        <begin position="420"/>
        <end position="429"/>
    </location>
</feature>
<dbReference type="Proteomes" id="UP001175001">
    <property type="component" value="Unassembled WGS sequence"/>
</dbReference>
<feature type="region of interest" description="Disordered" evidence="1">
    <location>
        <begin position="1"/>
        <end position="274"/>
    </location>
</feature>
<keyword evidence="3" id="KW-1185">Reference proteome</keyword>
<dbReference type="AlphaFoldDB" id="A0AA40D1A8"/>
<feature type="region of interest" description="Disordered" evidence="1">
    <location>
        <begin position="328"/>
        <end position="473"/>
    </location>
</feature>
<protein>
    <recommendedName>
        <fullName evidence="4">Nacht and tpr domain protein</fullName>
    </recommendedName>
</protein>
<proteinExistence type="predicted"/>
<dbReference type="EMBL" id="JAUJDW010000014">
    <property type="protein sequence ID" value="KAK0659330.1"/>
    <property type="molecule type" value="Genomic_DNA"/>
</dbReference>
<sequence length="829" mass="90459">MPPKRRGMRRFFCCGPKDEADADLPVKPAKQVSEKADRSGVTSSGKAKKEEQQQQQQKAEEEKRAIPTSEDEATKDHLPAEKPDAPTTKPEGITEEEQQAETPVPTSGDVVRDHARADAPAALTTAADGKEDLVAAGPAVDTTENAAEKQLAAEVPAASVEKTQESPAEQPTTAEHPEEPAIAVDETAADIESPVEAFFTPAEEKPEEPQLSVDVPAIPEKSESRVKTPVSPTAEDEDSPAEPTAEVIPAPAASEPVDDHPPTEEPVVVAKEEPVVVAEEEPAVAAKEEPVVAAKEELIVAAKDELIVATEEEAVDIAKEEPVTVAKEEPVVAKEDAAEETPEVQASVTEEVSPAEISPALDEALAAQDDAATIQANEDSTAEPESAAGPATKTEDNTTAEESIVQSREVVPVDPPVVLTKDDDTHSEAHSGTVTDSEDDASSHTTDTPEPGITREDSVIPKGSDQKVSMPRLFPNNRQGNILQRVIESYIINGRSDWKILQKYLPKPTANGDDSAARLTKVIMTRMLENCLSEAELTESRVFLPILREQLAHFYWDDHKDKQAIRLWRKVLGDSANGDSDKFVYRARTNATRSLCNIYFTKALEAHIAGEDPSKHAKKLEEAAGRGADSVTTMWWDAHCSSLMLTAWHQMHDEDSYRALENFRFNAKCAIGKLEARDRSNAESGFLLLAETLMTAADNWGGHVEGDENATRAMSLFLQHHYALGLENDDGDNSSVTKAQTYGACETCDNELSWGHFQTCRYCKVDLCDSCHKSLEETTLRVRVCSPIHDFFRTSGPAPHEIPRDHVLLDGEQVHYKTWIAMLKDEWAL</sequence>
<name>A0AA40D1A8_9PEZI</name>
<evidence type="ECO:0000313" key="2">
    <source>
        <dbReference type="EMBL" id="KAK0659330.1"/>
    </source>
</evidence>
<evidence type="ECO:0008006" key="4">
    <source>
        <dbReference type="Google" id="ProtNLM"/>
    </source>
</evidence>
<comment type="caution">
    <text evidence="2">The sequence shown here is derived from an EMBL/GenBank/DDBJ whole genome shotgun (WGS) entry which is preliminary data.</text>
</comment>
<evidence type="ECO:0000256" key="1">
    <source>
        <dbReference type="SAM" id="MobiDB-lite"/>
    </source>
</evidence>
<feature type="compositionally biased region" description="Basic and acidic residues" evidence="1">
    <location>
        <begin position="72"/>
        <end position="84"/>
    </location>
</feature>